<evidence type="ECO:0000259" key="7">
    <source>
        <dbReference type="Pfam" id="PF01432"/>
    </source>
</evidence>
<gene>
    <name evidence="9" type="ORF">EDD57_10939</name>
</gene>
<comment type="similarity">
    <text evidence="6">Belongs to the peptidase M3 family.</text>
</comment>
<evidence type="ECO:0000256" key="6">
    <source>
        <dbReference type="RuleBase" id="RU003435"/>
    </source>
</evidence>
<feature type="domain" description="Peptidase M3A/M3B catalytic" evidence="7">
    <location>
        <begin position="219"/>
        <end position="599"/>
    </location>
</feature>
<keyword evidence="1 6" id="KW-0645">Protease</keyword>
<evidence type="ECO:0000256" key="5">
    <source>
        <dbReference type="ARBA" id="ARBA00023049"/>
    </source>
</evidence>
<dbReference type="Pfam" id="PF01432">
    <property type="entry name" value="Peptidase_M3"/>
    <property type="match status" value="1"/>
</dbReference>
<keyword evidence="3 6" id="KW-0378">Hydrolase</keyword>
<dbReference type="InterPro" id="IPR001567">
    <property type="entry name" value="Pept_M3A_M3B_dom"/>
</dbReference>
<dbReference type="InterPro" id="IPR042088">
    <property type="entry name" value="OligoPept_F_C"/>
</dbReference>
<dbReference type="Gene3D" id="1.20.140.70">
    <property type="entry name" value="Oligopeptidase f, N-terminal domain"/>
    <property type="match status" value="1"/>
</dbReference>
<evidence type="ECO:0000259" key="8">
    <source>
        <dbReference type="Pfam" id="PF08439"/>
    </source>
</evidence>
<dbReference type="Gene3D" id="1.10.1370.20">
    <property type="entry name" value="Oligoendopeptidase f, C-terminal domain"/>
    <property type="match status" value="1"/>
</dbReference>
<dbReference type="Proteomes" id="UP000294746">
    <property type="component" value="Unassembled WGS sequence"/>
</dbReference>
<dbReference type="SUPFAM" id="SSF55486">
    <property type="entry name" value="Metalloproteases ('zincins'), catalytic domain"/>
    <property type="match status" value="1"/>
</dbReference>
<evidence type="ECO:0000256" key="3">
    <source>
        <dbReference type="ARBA" id="ARBA00022801"/>
    </source>
</evidence>
<dbReference type="InterPro" id="IPR013647">
    <property type="entry name" value="OligopepF_N_dom"/>
</dbReference>
<dbReference type="GO" id="GO:0006508">
    <property type="term" value="P:proteolysis"/>
    <property type="evidence" value="ECO:0007669"/>
    <property type="project" value="UniProtKB-KW"/>
</dbReference>
<sequence length="614" mass="69495">MDLRCFYIKNIRVGVVLFMTQKYEMNWDLDVFFEGGSSSSAFAELLEQLKSEIPALKKELELMKEDAGVEIWHDLLVRYQKLMSLTLQSYSFVDCLTSANVKDDKAKNLGGHVQAIHADLLAASTVLEAGLAKLSDESFNALISDAKIERIAFNLAEKRKASLDKLAPAAEELVGDLSVSGYHAWSDVYSSVVGRMEIPFEEDGEEKKLSVGQMFTRFQSPDREVRKDVFARWQAAWENEAELIALALNNLAGYRLALYKHRKWDSVLKEPLEMNRMSEETLTTMWETISQNKHRLTPFFERKAKMIGVEKLSWYDVDAPLPAGSSKVSFDEAATFITEQFEQFNPQMAEFAKMNFEDRWIEAEDRPGKRPGGFMTDFPVNNKGESRIFMTFAGTPGCVSTLAHELGHGYHTYVIRDLPMLAQRYAMNVAETASTFAEMIVIDAAITKATDKEEKVALLAEKIQSAIAFCMNIHARFLFETKFYAARKNGPVSKDSLNELMEQAQKDAFINLLDEYLPTFWASKLHFYGTDVPFYNFPYTFGYLFSTGIYARALAEGPSFADKYDALLKDTASMSVEELASRHLGVDLTKPDFWQDALDLVAADVEEFLALTNE</sequence>
<evidence type="ECO:0000256" key="4">
    <source>
        <dbReference type="ARBA" id="ARBA00022833"/>
    </source>
</evidence>
<organism evidence="9 10">
    <name type="scientific">Baia soyae</name>
    <dbReference type="NCBI Taxonomy" id="1544746"/>
    <lineage>
        <taxon>Bacteria</taxon>
        <taxon>Bacillati</taxon>
        <taxon>Bacillota</taxon>
        <taxon>Bacilli</taxon>
        <taxon>Bacillales</taxon>
        <taxon>Thermoactinomycetaceae</taxon>
        <taxon>Baia</taxon>
    </lineage>
</organism>
<proteinExistence type="inferred from homology"/>
<keyword evidence="10" id="KW-1185">Reference proteome</keyword>
<dbReference type="CDD" id="cd09607">
    <property type="entry name" value="M3B_PepF"/>
    <property type="match status" value="1"/>
</dbReference>
<name>A0A4R2S295_9BACL</name>
<dbReference type="EMBL" id="SLXV01000009">
    <property type="protein sequence ID" value="TCP69381.1"/>
    <property type="molecule type" value="Genomic_DNA"/>
</dbReference>
<dbReference type="GO" id="GO:0046872">
    <property type="term" value="F:metal ion binding"/>
    <property type="evidence" value="ECO:0007669"/>
    <property type="project" value="UniProtKB-UniRule"/>
</dbReference>
<evidence type="ECO:0000256" key="2">
    <source>
        <dbReference type="ARBA" id="ARBA00022723"/>
    </source>
</evidence>
<dbReference type="InterPro" id="IPR011977">
    <property type="entry name" value="Pept_M3B_clade3"/>
</dbReference>
<protein>
    <submittedName>
        <fullName evidence="9">PepF/M3 family oligoendopeptidase</fullName>
    </submittedName>
</protein>
<dbReference type="PANTHER" id="PTHR34217:SF1">
    <property type="entry name" value="CARBOXYPEPTIDASE 1"/>
    <property type="match status" value="1"/>
</dbReference>
<keyword evidence="4 6" id="KW-0862">Zinc</keyword>
<dbReference type="PANTHER" id="PTHR34217">
    <property type="entry name" value="METAL-DEPENDENT CARBOXYPEPTIDASE"/>
    <property type="match status" value="1"/>
</dbReference>
<dbReference type="AlphaFoldDB" id="A0A4R2S295"/>
<dbReference type="NCBIfam" id="TIGR02290">
    <property type="entry name" value="M3_fam_3"/>
    <property type="match status" value="1"/>
</dbReference>
<comment type="caution">
    <text evidence="9">The sequence shown here is derived from an EMBL/GenBank/DDBJ whole genome shotgun (WGS) entry which is preliminary data.</text>
</comment>
<evidence type="ECO:0000313" key="9">
    <source>
        <dbReference type="EMBL" id="TCP69381.1"/>
    </source>
</evidence>
<accession>A0A4R2S295</accession>
<dbReference type="GO" id="GO:0004222">
    <property type="term" value="F:metalloendopeptidase activity"/>
    <property type="evidence" value="ECO:0007669"/>
    <property type="project" value="InterPro"/>
</dbReference>
<evidence type="ECO:0000313" key="10">
    <source>
        <dbReference type="Proteomes" id="UP000294746"/>
    </source>
</evidence>
<feature type="domain" description="Oligopeptidase F N-terminal" evidence="8">
    <location>
        <begin position="131"/>
        <end position="197"/>
    </location>
</feature>
<comment type="cofactor">
    <cofactor evidence="6">
        <name>Zn(2+)</name>
        <dbReference type="ChEBI" id="CHEBI:29105"/>
    </cofactor>
    <text evidence="6">Binds 1 zinc ion.</text>
</comment>
<keyword evidence="5 6" id="KW-0482">Metalloprotease</keyword>
<keyword evidence="2 6" id="KW-0479">Metal-binding</keyword>
<dbReference type="Pfam" id="PF08439">
    <property type="entry name" value="Peptidase_M3_N"/>
    <property type="match status" value="1"/>
</dbReference>
<dbReference type="InterPro" id="IPR034006">
    <property type="entry name" value="M3B_PepF_2"/>
</dbReference>
<dbReference type="InterPro" id="IPR001333">
    <property type="entry name" value="Peptidase_M32_Taq"/>
</dbReference>
<evidence type="ECO:0000256" key="1">
    <source>
        <dbReference type="ARBA" id="ARBA00022670"/>
    </source>
</evidence>
<dbReference type="GO" id="GO:0004181">
    <property type="term" value="F:metallocarboxypeptidase activity"/>
    <property type="evidence" value="ECO:0007669"/>
    <property type="project" value="InterPro"/>
</dbReference>
<reference evidence="9 10" key="1">
    <citation type="submission" date="2019-03" db="EMBL/GenBank/DDBJ databases">
        <title>Genomic Encyclopedia of Type Strains, Phase IV (KMG-IV): sequencing the most valuable type-strain genomes for metagenomic binning, comparative biology and taxonomic classification.</title>
        <authorList>
            <person name="Goeker M."/>
        </authorList>
    </citation>
    <scope>NUCLEOTIDE SEQUENCE [LARGE SCALE GENOMIC DNA]</scope>
    <source>
        <strain evidence="9 10">DSM 46831</strain>
    </source>
</reference>